<evidence type="ECO:0000256" key="3">
    <source>
        <dbReference type="ARBA" id="ARBA00022723"/>
    </source>
</evidence>
<evidence type="ECO:0000259" key="6">
    <source>
        <dbReference type="Pfam" id="PF00107"/>
    </source>
</evidence>
<dbReference type="GO" id="GO:0016491">
    <property type="term" value="F:oxidoreductase activity"/>
    <property type="evidence" value="ECO:0007669"/>
    <property type="project" value="UniProtKB-KW"/>
</dbReference>
<dbReference type="Pfam" id="PF00107">
    <property type="entry name" value="ADH_zinc_N"/>
    <property type="match status" value="1"/>
</dbReference>
<comment type="similarity">
    <text evidence="2">Belongs to the zinc-containing alcohol dehydrogenase family.</text>
</comment>
<gene>
    <name evidence="7" type="ORF">ENW96_13920</name>
</gene>
<comment type="cofactor">
    <cofactor evidence="1">
        <name>Zn(2+)</name>
        <dbReference type="ChEBI" id="CHEBI:29105"/>
    </cofactor>
</comment>
<evidence type="ECO:0000256" key="4">
    <source>
        <dbReference type="ARBA" id="ARBA00022833"/>
    </source>
</evidence>
<feature type="domain" description="Alcohol dehydrogenase-like C-terminal" evidence="6">
    <location>
        <begin position="159"/>
        <end position="277"/>
    </location>
</feature>
<reference evidence="7" key="1">
    <citation type="journal article" date="2020" name="mSystems">
        <title>Genome- and Community-Level Interaction Insights into Carbon Utilization and Element Cycling Functions of Hydrothermarchaeota in Hydrothermal Sediment.</title>
        <authorList>
            <person name="Zhou Z."/>
            <person name="Liu Y."/>
            <person name="Xu W."/>
            <person name="Pan J."/>
            <person name="Luo Z.H."/>
            <person name="Li M."/>
        </authorList>
    </citation>
    <scope>NUCLEOTIDE SEQUENCE [LARGE SCALE GENOMIC DNA]</scope>
    <source>
        <strain evidence="7">SpSt-897</strain>
    </source>
</reference>
<dbReference type="SUPFAM" id="SSF50129">
    <property type="entry name" value="GroES-like"/>
    <property type="match status" value="1"/>
</dbReference>
<dbReference type="InterPro" id="IPR036291">
    <property type="entry name" value="NAD(P)-bd_dom_sf"/>
</dbReference>
<dbReference type="Gene3D" id="3.90.180.10">
    <property type="entry name" value="Medium-chain alcohol dehydrogenases, catalytic domain"/>
    <property type="match status" value="2"/>
</dbReference>
<comment type="caution">
    <text evidence="7">The sequence shown here is derived from an EMBL/GenBank/DDBJ whole genome shotgun (WGS) entry which is preliminary data.</text>
</comment>
<evidence type="ECO:0000256" key="5">
    <source>
        <dbReference type="ARBA" id="ARBA00023002"/>
    </source>
</evidence>
<accession>A0A7C3ZCF7</accession>
<protein>
    <submittedName>
        <fullName evidence="7">Zinc-binding alcohol dehydrogenase</fullName>
    </submittedName>
</protein>
<dbReference type="InterPro" id="IPR011032">
    <property type="entry name" value="GroES-like_sf"/>
</dbReference>
<dbReference type="SUPFAM" id="SSF51735">
    <property type="entry name" value="NAD(P)-binding Rossmann-fold domains"/>
    <property type="match status" value="1"/>
</dbReference>
<keyword evidence="5" id="KW-0560">Oxidoreductase</keyword>
<proteinExistence type="inferred from homology"/>
<dbReference type="Gene3D" id="3.40.50.720">
    <property type="entry name" value="NAD(P)-binding Rossmann-like Domain"/>
    <property type="match status" value="1"/>
</dbReference>
<evidence type="ECO:0000313" key="7">
    <source>
        <dbReference type="EMBL" id="HGF35453.1"/>
    </source>
</evidence>
<sequence>MDSKSLYFTGLRRVSLREESILPPGPGQVLVQTVMSAISPGTELLIYRGQAPREMAADTSIAALTGSLAFPLKYGYAAVGRVVELGPGVARPWQDKLVFAFQPHQELFLASPTELLPVPPGLGPEEAVFLPNLQTAVTLVLDGKPLIGETVVVFGQGIVGLLLTALLAGFPLARLITLDRCPNRRLASEGLGAHASLDPGQPDVLAVLSAALQGQAPDGKADLAFEISGNPAALDQALAVTGFHGRIVIGSWYGTKTSKLHLGGSFHRQRQILRSSQVSTIAPELTGRWTRDRVLATAWEMVQRCRPARFITHRFPLAQAPRAYELLDRHPEEAIQVVLTY</sequence>
<evidence type="ECO:0000256" key="1">
    <source>
        <dbReference type="ARBA" id="ARBA00001947"/>
    </source>
</evidence>
<dbReference type="InterPro" id="IPR013149">
    <property type="entry name" value="ADH-like_C"/>
</dbReference>
<name>A0A7C3ZCF7_9BACT</name>
<organism evidence="7">
    <name type="scientific">Desulfobacca acetoxidans</name>
    <dbReference type="NCBI Taxonomy" id="60893"/>
    <lineage>
        <taxon>Bacteria</taxon>
        <taxon>Pseudomonadati</taxon>
        <taxon>Thermodesulfobacteriota</taxon>
        <taxon>Desulfobaccia</taxon>
        <taxon>Desulfobaccales</taxon>
        <taxon>Desulfobaccaceae</taxon>
        <taxon>Desulfobacca</taxon>
    </lineage>
</organism>
<evidence type="ECO:0000256" key="2">
    <source>
        <dbReference type="ARBA" id="ARBA00008072"/>
    </source>
</evidence>
<dbReference type="PANTHER" id="PTHR43350:SF19">
    <property type="entry name" value="D-GULOSIDE 3-DEHYDROGENASE"/>
    <property type="match status" value="1"/>
</dbReference>
<keyword evidence="3" id="KW-0479">Metal-binding</keyword>
<keyword evidence="4" id="KW-0862">Zinc</keyword>
<dbReference type="PANTHER" id="PTHR43350">
    <property type="entry name" value="NAD-DEPENDENT ALCOHOL DEHYDROGENASE"/>
    <property type="match status" value="1"/>
</dbReference>
<dbReference type="AlphaFoldDB" id="A0A7C3ZCF7"/>
<dbReference type="GO" id="GO:0046872">
    <property type="term" value="F:metal ion binding"/>
    <property type="evidence" value="ECO:0007669"/>
    <property type="project" value="UniProtKB-KW"/>
</dbReference>
<dbReference type="CDD" id="cd08255">
    <property type="entry name" value="2-desacetyl-2-hydroxyethyl_bacteriochlorophyllide_like"/>
    <property type="match status" value="1"/>
</dbReference>
<dbReference type="EMBL" id="DTMF01000334">
    <property type="protein sequence ID" value="HGF35453.1"/>
    <property type="molecule type" value="Genomic_DNA"/>
</dbReference>